<proteinExistence type="predicted"/>
<evidence type="ECO:0000256" key="1">
    <source>
        <dbReference type="SAM" id="MobiDB-lite"/>
    </source>
</evidence>
<sequence length="157" mass="17163">MEARLVAFQGETNAYNLGIHQIGRPDWDIDRVHGNRKREAEERRVWNDQRKVTQAADERGLGSVLRQAEPWGRDSGIDWGAFNGRLLKLLQDNVVASLDDVETALADFVPDAANLTPTDDEEPHQPAAARTAPAGYTPGQSEQSDGGGEVSQDGEEG</sequence>
<keyword evidence="3" id="KW-1185">Reference proteome</keyword>
<protein>
    <submittedName>
        <fullName evidence="2">Uncharacterized protein</fullName>
    </submittedName>
</protein>
<dbReference type="KEGG" id="mmag:MMAD_18130"/>
<evidence type="ECO:0000313" key="3">
    <source>
        <dbReference type="Proteomes" id="UP000466517"/>
    </source>
</evidence>
<dbReference type="EMBL" id="AP022610">
    <property type="protein sequence ID" value="BBZ27518.1"/>
    <property type="molecule type" value="Genomic_DNA"/>
</dbReference>
<dbReference type="Proteomes" id="UP000466517">
    <property type="component" value="Chromosome"/>
</dbReference>
<dbReference type="AlphaFoldDB" id="A0A7I7XEL0"/>
<evidence type="ECO:0000313" key="2">
    <source>
        <dbReference type="EMBL" id="BBZ27518.1"/>
    </source>
</evidence>
<dbReference type="RefSeq" id="WP_163735469.1">
    <property type="nucleotide sequence ID" value="NZ_AP022610.1"/>
</dbReference>
<name>A0A7I7XEL0_9MYCO</name>
<reference evidence="2 3" key="1">
    <citation type="journal article" date="2019" name="Emerg. Microbes Infect.">
        <title>Comprehensive subspecies identification of 175 nontuberculous mycobacteria species based on 7547 genomic profiles.</title>
        <authorList>
            <person name="Matsumoto Y."/>
            <person name="Kinjo T."/>
            <person name="Motooka D."/>
            <person name="Nabeya D."/>
            <person name="Jung N."/>
            <person name="Uechi K."/>
            <person name="Horii T."/>
            <person name="Iida T."/>
            <person name="Fujita J."/>
            <person name="Nakamura S."/>
        </authorList>
    </citation>
    <scope>NUCLEOTIDE SEQUENCE [LARGE SCALE GENOMIC DNA]</scope>
    <source>
        <strain evidence="2 3">JCM 13574</strain>
    </source>
</reference>
<organism evidence="2 3">
    <name type="scientific">Mycolicibacterium madagascariense</name>
    <dbReference type="NCBI Taxonomy" id="212765"/>
    <lineage>
        <taxon>Bacteria</taxon>
        <taxon>Bacillati</taxon>
        <taxon>Actinomycetota</taxon>
        <taxon>Actinomycetes</taxon>
        <taxon>Mycobacteriales</taxon>
        <taxon>Mycobacteriaceae</taxon>
        <taxon>Mycolicibacterium</taxon>
    </lineage>
</organism>
<feature type="region of interest" description="Disordered" evidence="1">
    <location>
        <begin position="113"/>
        <end position="157"/>
    </location>
</feature>
<accession>A0A7I7XEL0</accession>
<gene>
    <name evidence="2" type="ORF">MMAD_18130</name>
</gene>